<reference evidence="1" key="1">
    <citation type="submission" date="2021-10" db="EMBL/GenBank/DDBJ databases">
        <title>Melipona bicolor Genome sequencing and assembly.</title>
        <authorList>
            <person name="Araujo N.S."/>
            <person name="Arias M.C."/>
        </authorList>
    </citation>
    <scope>NUCLEOTIDE SEQUENCE</scope>
    <source>
        <strain evidence="1">USP_2M_L1-L4_2017</strain>
        <tissue evidence="1">Whole body</tissue>
    </source>
</reference>
<name>A0AA40G886_9HYME</name>
<dbReference type="AlphaFoldDB" id="A0AA40G886"/>
<dbReference type="EMBL" id="JAHYIQ010000004">
    <property type="protein sequence ID" value="KAK1132889.1"/>
    <property type="molecule type" value="Genomic_DNA"/>
</dbReference>
<sequence length="138" mass="15783">MLSRGELSKHFALSPTASLFPTLPHHHLTSLKTHPAKDERDFTQQTFSRALPRLQEEEILVASPKSLRRAAWYSRKRGPARPGNPLFTLKRRDKNETARLTMKVSLQEIIQQLDERLLSLSFSSSLGREQLSPRLVLS</sequence>
<dbReference type="Proteomes" id="UP001177670">
    <property type="component" value="Unassembled WGS sequence"/>
</dbReference>
<organism evidence="1 2">
    <name type="scientific">Melipona bicolor</name>
    <dbReference type="NCBI Taxonomy" id="60889"/>
    <lineage>
        <taxon>Eukaryota</taxon>
        <taxon>Metazoa</taxon>
        <taxon>Ecdysozoa</taxon>
        <taxon>Arthropoda</taxon>
        <taxon>Hexapoda</taxon>
        <taxon>Insecta</taxon>
        <taxon>Pterygota</taxon>
        <taxon>Neoptera</taxon>
        <taxon>Endopterygota</taxon>
        <taxon>Hymenoptera</taxon>
        <taxon>Apocrita</taxon>
        <taxon>Aculeata</taxon>
        <taxon>Apoidea</taxon>
        <taxon>Anthophila</taxon>
        <taxon>Apidae</taxon>
        <taxon>Melipona</taxon>
    </lineage>
</organism>
<accession>A0AA40G886</accession>
<proteinExistence type="predicted"/>
<comment type="caution">
    <text evidence="1">The sequence shown here is derived from an EMBL/GenBank/DDBJ whole genome shotgun (WGS) entry which is preliminary data.</text>
</comment>
<keyword evidence="2" id="KW-1185">Reference proteome</keyword>
<evidence type="ECO:0000313" key="1">
    <source>
        <dbReference type="EMBL" id="KAK1132889.1"/>
    </source>
</evidence>
<protein>
    <submittedName>
        <fullName evidence="1">Uncharacterized protein</fullName>
    </submittedName>
</protein>
<gene>
    <name evidence="1" type="ORF">K0M31_014257</name>
</gene>
<evidence type="ECO:0000313" key="2">
    <source>
        <dbReference type="Proteomes" id="UP001177670"/>
    </source>
</evidence>